<keyword evidence="2" id="KW-1185">Reference proteome</keyword>
<reference evidence="1 2" key="1">
    <citation type="journal article" date="2015" name="Int. J. Syst. Evol. Microbiol.">
        <title>Tumebacillus algifaecis sp. nov., isolated from decomposing algal scum.</title>
        <authorList>
            <person name="Wu Y.F."/>
            <person name="Zhang B."/>
            <person name="Xing P."/>
            <person name="Wu Q.L."/>
            <person name="Liu S.J."/>
        </authorList>
    </citation>
    <scope>NUCLEOTIDE SEQUENCE [LARGE SCALE GENOMIC DNA]</scope>
    <source>
        <strain evidence="1 2">THMBR28</strain>
    </source>
</reference>
<evidence type="ECO:0000313" key="1">
    <source>
        <dbReference type="EMBL" id="ASS76861.1"/>
    </source>
</evidence>
<evidence type="ECO:0000313" key="2">
    <source>
        <dbReference type="Proteomes" id="UP000214688"/>
    </source>
</evidence>
<dbReference type="Proteomes" id="UP000214688">
    <property type="component" value="Chromosome"/>
</dbReference>
<dbReference type="AlphaFoldDB" id="A0A223D5L9"/>
<organism evidence="1 2">
    <name type="scientific">Tumebacillus algifaecis</name>
    <dbReference type="NCBI Taxonomy" id="1214604"/>
    <lineage>
        <taxon>Bacteria</taxon>
        <taxon>Bacillati</taxon>
        <taxon>Bacillota</taxon>
        <taxon>Bacilli</taxon>
        <taxon>Bacillales</taxon>
        <taxon>Alicyclobacillaceae</taxon>
        <taxon>Tumebacillus</taxon>
    </lineage>
</organism>
<sequence>MLHREKPNPLLQRRKQELLMRYVGKSEKAIRRLVTAALGEFKIMREMTIEDVERVIQHIDALPITMQGGIFDFGDEVAS</sequence>
<proteinExistence type="predicted"/>
<gene>
    <name evidence="1" type="ORF">CIG75_19200</name>
</gene>
<dbReference type="EMBL" id="CP022657">
    <property type="protein sequence ID" value="ASS76861.1"/>
    <property type="molecule type" value="Genomic_DNA"/>
</dbReference>
<name>A0A223D5L9_9BACL</name>
<dbReference type="KEGG" id="tab:CIG75_19200"/>
<dbReference type="RefSeq" id="WP_094238088.1">
    <property type="nucleotide sequence ID" value="NZ_CP022657.1"/>
</dbReference>
<protein>
    <submittedName>
        <fullName evidence="1">Uncharacterized protein</fullName>
    </submittedName>
</protein>
<accession>A0A223D5L9</accession>